<evidence type="ECO:0000256" key="1">
    <source>
        <dbReference type="SAM" id="Phobius"/>
    </source>
</evidence>
<dbReference type="Proteomes" id="UP000266673">
    <property type="component" value="Unassembled WGS sequence"/>
</dbReference>
<dbReference type="EMBL" id="QKWP01000039">
    <property type="protein sequence ID" value="RIB29391.1"/>
    <property type="molecule type" value="Genomic_DNA"/>
</dbReference>
<comment type="caution">
    <text evidence="2">The sequence shown here is derived from an EMBL/GenBank/DDBJ whole genome shotgun (WGS) entry which is preliminary data.</text>
</comment>
<keyword evidence="1" id="KW-0472">Membrane</keyword>
<evidence type="ECO:0000313" key="2">
    <source>
        <dbReference type="EMBL" id="RIB29391.1"/>
    </source>
</evidence>
<keyword evidence="3" id="KW-1185">Reference proteome</keyword>
<keyword evidence="1" id="KW-1133">Transmembrane helix</keyword>
<keyword evidence="1" id="KW-0812">Transmembrane</keyword>
<feature type="transmembrane region" description="Helical" evidence="1">
    <location>
        <begin position="51"/>
        <end position="68"/>
    </location>
</feature>
<gene>
    <name evidence="2" type="ORF">C2G38_2056812</name>
</gene>
<proteinExistence type="predicted"/>
<dbReference type="AlphaFoldDB" id="A0A397W5M2"/>
<reference evidence="2 3" key="1">
    <citation type="submission" date="2018-06" db="EMBL/GenBank/DDBJ databases">
        <title>Comparative genomics reveals the genomic features of Rhizophagus irregularis, R. cerebriforme, R. diaphanum and Gigaspora rosea, and their symbiotic lifestyle signature.</title>
        <authorList>
            <person name="Morin E."/>
            <person name="San Clemente H."/>
            <person name="Chen E.C.H."/>
            <person name="De La Providencia I."/>
            <person name="Hainaut M."/>
            <person name="Kuo A."/>
            <person name="Kohler A."/>
            <person name="Murat C."/>
            <person name="Tang N."/>
            <person name="Roy S."/>
            <person name="Loubradou J."/>
            <person name="Henrissat B."/>
            <person name="Grigoriev I.V."/>
            <person name="Corradi N."/>
            <person name="Roux C."/>
            <person name="Martin F.M."/>
        </authorList>
    </citation>
    <scope>NUCLEOTIDE SEQUENCE [LARGE SCALE GENOMIC DNA]</scope>
    <source>
        <strain evidence="2 3">DAOM 194757</strain>
    </source>
</reference>
<organism evidence="2 3">
    <name type="scientific">Gigaspora rosea</name>
    <dbReference type="NCBI Taxonomy" id="44941"/>
    <lineage>
        <taxon>Eukaryota</taxon>
        <taxon>Fungi</taxon>
        <taxon>Fungi incertae sedis</taxon>
        <taxon>Mucoromycota</taxon>
        <taxon>Glomeromycotina</taxon>
        <taxon>Glomeromycetes</taxon>
        <taxon>Diversisporales</taxon>
        <taxon>Gigasporaceae</taxon>
        <taxon>Gigaspora</taxon>
    </lineage>
</organism>
<feature type="transmembrane region" description="Helical" evidence="1">
    <location>
        <begin position="20"/>
        <end position="44"/>
    </location>
</feature>
<protein>
    <submittedName>
        <fullName evidence="2">Uncharacterized protein</fullName>
    </submittedName>
</protein>
<evidence type="ECO:0000313" key="3">
    <source>
        <dbReference type="Proteomes" id="UP000266673"/>
    </source>
</evidence>
<accession>A0A397W5M2</accession>
<name>A0A397W5M2_9GLOM</name>
<sequence>MNICQEDSKQNVRPLSFKVYMTFEILAFGAYTSLYIVRVCLFILKSWNMHYRYHYIIVYHYLILYVTLKFF</sequence>